<protein>
    <submittedName>
        <fullName evidence="8">Membrane protein</fullName>
    </submittedName>
</protein>
<feature type="transmembrane region" description="Helical" evidence="7">
    <location>
        <begin position="161"/>
        <end position="178"/>
    </location>
</feature>
<dbReference type="Pfam" id="PF03547">
    <property type="entry name" value="Mem_trans"/>
    <property type="match status" value="2"/>
</dbReference>
<evidence type="ECO:0000256" key="3">
    <source>
        <dbReference type="ARBA" id="ARBA00022475"/>
    </source>
</evidence>
<organism evidence="8 9">
    <name type="scientific">Pilimelia terevasa</name>
    <dbReference type="NCBI Taxonomy" id="53372"/>
    <lineage>
        <taxon>Bacteria</taxon>
        <taxon>Bacillati</taxon>
        <taxon>Actinomycetota</taxon>
        <taxon>Actinomycetes</taxon>
        <taxon>Micromonosporales</taxon>
        <taxon>Micromonosporaceae</taxon>
        <taxon>Pilimelia</taxon>
    </lineage>
</organism>
<feature type="transmembrane region" description="Helical" evidence="7">
    <location>
        <begin position="251"/>
        <end position="271"/>
    </location>
</feature>
<name>A0A8J3BSH1_9ACTN</name>
<keyword evidence="4 7" id="KW-0812">Transmembrane</keyword>
<sequence length="302" mass="30350">MVDAFALIWLLVAVGVLARRASLLDAPAERALNRFVFHLAMPAALLPRVAASGVDAGTFGAALACTAAAVAVGLAGYWASGRLAGRGTGGRTVAGMAAGYVNSANLGIPVALHVLGGTTLVVAVVAVQVLVLTPVILAVLDHAAGDGRVRWRRLATLPLRNPIIIACAAGAVLGYAGWELPALAGTFLDTLGAAAVPAALVALGLSLVAPAPPGAADRRELAAVAALKLVAHPVLTYALARYALHLPPPDVRAAVVFAALPTAQVTYVFAAEHATAVHLAGRAVAVTTAAAMLTVWLAALLV</sequence>
<comment type="subcellular location">
    <subcellularLocation>
        <location evidence="1">Membrane</location>
        <topology evidence="1">Multi-pass membrane protein</topology>
    </subcellularLocation>
</comment>
<evidence type="ECO:0000256" key="2">
    <source>
        <dbReference type="ARBA" id="ARBA00022448"/>
    </source>
</evidence>
<dbReference type="PANTHER" id="PTHR36838">
    <property type="entry name" value="AUXIN EFFLUX CARRIER FAMILY PROTEIN"/>
    <property type="match status" value="1"/>
</dbReference>
<keyword evidence="9" id="KW-1185">Reference proteome</keyword>
<feature type="transmembrane region" description="Helical" evidence="7">
    <location>
        <begin position="283"/>
        <end position="301"/>
    </location>
</feature>
<dbReference type="GO" id="GO:0055085">
    <property type="term" value="P:transmembrane transport"/>
    <property type="evidence" value="ECO:0007669"/>
    <property type="project" value="InterPro"/>
</dbReference>
<keyword evidence="3" id="KW-1003">Cell membrane</keyword>
<dbReference type="PANTHER" id="PTHR36838:SF3">
    <property type="entry name" value="TRANSPORTER AUXIN EFFLUX CARRIER EC FAMILY"/>
    <property type="match status" value="1"/>
</dbReference>
<dbReference type="EMBL" id="BMQC01000007">
    <property type="protein sequence ID" value="GGK30770.1"/>
    <property type="molecule type" value="Genomic_DNA"/>
</dbReference>
<evidence type="ECO:0000256" key="5">
    <source>
        <dbReference type="ARBA" id="ARBA00022989"/>
    </source>
</evidence>
<evidence type="ECO:0000313" key="9">
    <source>
        <dbReference type="Proteomes" id="UP000662200"/>
    </source>
</evidence>
<evidence type="ECO:0000313" key="8">
    <source>
        <dbReference type="EMBL" id="GGK30770.1"/>
    </source>
</evidence>
<proteinExistence type="predicted"/>
<evidence type="ECO:0000256" key="4">
    <source>
        <dbReference type="ARBA" id="ARBA00022692"/>
    </source>
</evidence>
<feature type="transmembrane region" description="Helical" evidence="7">
    <location>
        <begin position="59"/>
        <end position="80"/>
    </location>
</feature>
<evidence type="ECO:0000256" key="6">
    <source>
        <dbReference type="ARBA" id="ARBA00023136"/>
    </source>
</evidence>
<evidence type="ECO:0000256" key="1">
    <source>
        <dbReference type="ARBA" id="ARBA00004141"/>
    </source>
</evidence>
<comment type="caution">
    <text evidence="8">The sequence shown here is derived from an EMBL/GenBank/DDBJ whole genome shotgun (WGS) entry which is preliminary data.</text>
</comment>
<dbReference type="Proteomes" id="UP000662200">
    <property type="component" value="Unassembled WGS sequence"/>
</dbReference>
<feature type="transmembrane region" description="Helical" evidence="7">
    <location>
        <begin position="92"/>
        <end position="114"/>
    </location>
</feature>
<keyword evidence="2" id="KW-0813">Transport</keyword>
<evidence type="ECO:0000256" key="7">
    <source>
        <dbReference type="SAM" id="Phobius"/>
    </source>
</evidence>
<reference evidence="8" key="1">
    <citation type="journal article" date="2014" name="Int. J. Syst. Evol. Microbiol.">
        <title>Complete genome sequence of Corynebacterium casei LMG S-19264T (=DSM 44701T), isolated from a smear-ripened cheese.</title>
        <authorList>
            <consortium name="US DOE Joint Genome Institute (JGI-PGF)"/>
            <person name="Walter F."/>
            <person name="Albersmeier A."/>
            <person name="Kalinowski J."/>
            <person name="Ruckert C."/>
        </authorList>
    </citation>
    <scope>NUCLEOTIDE SEQUENCE</scope>
    <source>
        <strain evidence="8">JCM 3091</strain>
    </source>
</reference>
<dbReference type="RefSeq" id="WP_189114381.1">
    <property type="nucleotide sequence ID" value="NZ_BMQC01000007.1"/>
</dbReference>
<keyword evidence="5 7" id="KW-1133">Transmembrane helix</keyword>
<accession>A0A8J3BSH1</accession>
<feature type="transmembrane region" description="Helical" evidence="7">
    <location>
        <begin position="190"/>
        <end position="209"/>
    </location>
</feature>
<dbReference type="InterPro" id="IPR004776">
    <property type="entry name" value="Mem_transp_PIN-like"/>
</dbReference>
<dbReference type="GO" id="GO:0016020">
    <property type="term" value="C:membrane"/>
    <property type="evidence" value="ECO:0007669"/>
    <property type="project" value="UniProtKB-SubCell"/>
</dbReference>
<gene>
    <name evidence="8" type="ORF">GCM10010124_24420</name>
</gene>
<feature type="transmembrane region" description="Helical" evidence="7">
    <location>
        <begin position="120"/>
        <end position="140"/>
    </location>
</feature>
<dbReference type="AlphaFoldDB" id="A0A8J3BSH1"/>
<reference evidence="8" key="2">
    <citation type="submission" date="2020-09" db="EMBL/GenBank/DDBJ databases">
        <authorList>
            <person name="Sun Q."/>
            <person name="Ohkuma M."/>
        </authorList>
    </citation>
    <scope>NUCLEOTIDE SEQUENCE</scope>
    <source>
        <strain evidence="8">JCM 3091</strain>
    </source>
</reference>
<feature type="transmembrane region" description="Helical" evidence="7">
    <location>
        <begin position="221"/>
        <end position="239"/>
    </location>
</feature>
<keyword evidence="6 7" id="KW-0472">Membrane</keyword>